<sequence>MAKSPQSIVFPPGEFQRINSLVQDNIWDHVIASAIEPLLTKVARRVYVMGYAFPYLRVMNIHRHGTSWSAFLDRRPDEANLVRAVLPLMHLCKGSDAAVRRRGLFALIPHFGRMDRGFLCVIPCRSTFRLNINAIEGMAEGARWGRASDMNLMPDIQPRTPTCSSPSLDQLKERQWEHLLPVSSNFIVPAGIFCDKYEHALATLARTPGLKSLCIDLHEGKALDRFRSRETYLFDNAYIILSRPFLEDLSSDYVEDREQLAALNLESTIARDSERTTALWVLEVWERENMQKFMEIWTRGFSERGIKGRLVAGKYLSDCNIYMYMESMQVAENT</sequence>
<gene>
    <name evidence="1" type="ORF">SCAR479_08316</name>
</gene>
<dbReference type="Proteomes" id="UP001465668">
    <property type="component" value="Unassembled WGS sequence"/>
</dbReference>
<organism evidence="1 2">
    <name type="scientific">Seiridium cardinale</name>
    <dbReference type="NCBI Taxonomy" id="138064"/>
    <lineage>
        <taxon>Eukaryota</taxon>
        <taxon>Fungi</taxon>
        <taxon>Dikarya</taxon>
        <taxon>Ascomycota</taxon>
        <taxon>Pezizomycotina</taxon>
        <taxon>Sordariomycetes</taxon>
        <taxon>Xylariomycetidae</taxon>
        <taxon>Amphisphaeriales</taxon>
        <taxon>Sporocadaceae</taxon>
        <taxon>Seiridium</taxon>
    </lineage>
</organism>
<dbReference type="EMBL" id="JARVKM010000037">
    <property type="protein sequence ID" value="KAK9775042.1"/>
    <property type="molecule type" value="Genomic_DNA"/>
</dbReference>
<evidence type="ECO:0000313" key="2">
    <source>
        <dbReference type="Proteomes" id="UP001465668"/>
    </source>
</evidence>
<evidence type="ECO:0000313" key="1">
    <source>
        <dbReference type="EMBL" id="KAK9775042.1"/>
    </source>
</evidence>
<comment type="caution">
    <text evidence="1">The sequence shown here is derived from an EMBL/GenBank/DDBJ whole genome shotgun (WGS) entry which is preliminary data.</text>
</comment>
<protein>
    <submittedName>
        <fullName evidence="1">Uncharacterized protein</fullName>
    </submittedName>
</protein>
<name>A0ABR2XMZ4_9PEZI</name>
<reference evidence="1 2" key="1">
    <citation type="submission" date="2024-02" db="EMBL/GenBank/DDBJ databases">
        <title>First draft genome assembly of two strains of Seiridium cardinale.</title>
        <authorList>
            <person name="Emiliani G."/>
            <person name="Scali E."/>
        </authorList>
    </citation>
    <scope>NUCLEOTIDE SEQUENCE [LARGE SCALE GENOMIC DNA]</scope>
    <source>
        <strain evidence="1 2">BM-138-000479</strain>
    </source>
</reference>
<proteinExistence type="predicted"/>
<keyword evidence="2" id="KW-1185">Reference proteome</keyword>
<accession>A0ABR2XMZ4</accession>